<organism evidence="2 3">
    <name type="scientific">Pseudomonas syringae pv. aptata</name>
    <dbReference type="NCBI Taxonomy" id="83167"/>
    <lineage>
        <taxon>Bacteria</taxon>
        <taxon>Pseudomonadati</taxon>
        <taxon>Pseudomonadota</taxon>
        <taxon>Gammaproteobacteria</taxon>
        <taxon>Pseudomonadales</taxon>
        <taxon>Pseudomonadaceae</taxon>
        <taxon>Pseudomonas</taxon>
        <taxon>Pseudomonas syringae</taxon>
    </lineage>
</organism>
<dbReference type="EMBL" id="RBPX01000180">
    <property type="protein sequence ID" value="RMO65371.1"/>
    <property type="molecule type" value="Genomic_DNA"/>
</dbReference>
<sequence length="117" mass="13549">MNKYDVSRKESLWFYVILLGVLALGNYSVRYPIVGVIEFALLFVLMGYSIFRNLQIFKASRGHDESTVERFQQLMGDPKVVETLEASMSQSKIAEANKSEDEPRLIRALREVRKHHK</sequence>
<accession>A0A3M3X5Z9</accession>
<gene>
    <name evidence="2" type="ORF">ALQ37_200195</name>
</gene>
<protein>
    <submittedName>
        <fullName evidence="2">Uncharacterized protein</fullName>
    </submittedName>
</protein>
<evidence type="ECO:0000313" key="2">
    <source>
        <dbReference type="EMBL" id="RMO65371.1"/>
    </source>
</evidence>
<comment type="caution">
    <text evidence="2">The sequence shown here is derived from an EMBL/GenBank/DDBJ whole genome shotgun (WGS) entry which is preliminary data.</text>
</comment>
<feature type="transmembrane region" description="Helical" evidence="1">
    <location>
        <begin position="33"/>
        <end position="51"/>
    </location>
</feature>
<dbReference type="AlphaFoldDB" id="A0A3M3X5Z9"/>
<evidence type="ECO:0000256" key="1">
    <source>
        <dbReference type="SAM" id="Phobius"/>
    </source>
</evidence>
<proteinExistence type="predicted"/>
<keyword evidence="1" id="KW-1133">Transmembrane helix</keyword>
<dbReference type="RefSeq" id="WP_150116856.1">
    <property type="nucleotide sequence ID" value="NZ_LJRP01000139.1"/>
</dbReference>
<dbReference type="Proteomes" id="UP000274541">
    <property type="component" value="Unassembled WGS sequence"/>
</dbReference>
<keyword evidence="1" id="KW-0472">Membrane</keyword>
<evidence type="ECO:0000313" key="3">
    <source>
        <dbReference type="Proteomes" id="UP000274541"/>
    </source>
</evidence>
<keyword evidence="1" id="KW-0812">Transmembrane</keyword>
<name>A0A3M3X5Z9_PSEAP</name>
<feature type="transmembrane region" description="Helical" evidence="1">
    <location>
        <begin position="12"/>
        <end position="27"/>
    </location>
</feature>
<reference evidence="2 3" key="1">
    <citation type="submission" date="2018-08" db="EMBL/GenBank/DDBJ databases">
        <title>Recombination of ecologically and evolutionarily significant loci maintains genetic cohesion in the Pseudomonas syringae species complex.</title>
        <authorList>
            <person name="Dillon M."/>
            <person name="Thakur S."/>
            <person name="Almeida R.N.D."/>
            <person name="Weir B.S."/>
            <person name="Guttman D.S."/>
        </authorList>
    </citation>
    <scope>NUCLEOTIDE SEQUENCE [LARGE SCALE GENOMIC DNA]</scope>
    <source>
        <strain evidence="2 3">ICMP 4388</strain>
    </source>
</reference>